<reference evidence="2 3" key="1">
    <citation type="journal article" date="2014" name="PLoS Genet.">
        <title>The Genome of Spironucleus salmonicida Highlights a Fish Pathogen Adapted to Fluctuating Environments.</title>
        <authorList>
            <person name="Xu F."/>
            <person name="Jerlstrom-Hultqvist J."/>
            <person name="Einarsson E."/>
            <person name="Astvaldsson A."/>
            <person name="Svard S.G."/>
            <person name="Andersson J.O."/>
        </authorList>
    </citation>
    <scope>NUCLEOTIDE SEQUENCE</scope>
    <source>
        <strain evidence="3">ATCC 50377</strain>
    </source>
</reference>
<dbReference type="SMART" id="SM00717">
    <property type="entry name" value="SANT"/>
    <property type="match status" value="1"/>
</dbReference>
<dbReference type="InterPro" id="IPR001005">
    <property type="entry name" value="SANT/Myb"/>
</dbReference>
<evidence type="ECO:0000313" key="3">
    <source>
        <dbReference type="EMBL" id="KAH0569624.1"/>
    </source>
</evidence>
<accession>V6LAW5</accession>
<dbReference type="SUPFAM" id="SSF46689">
    <property type="entry name" value="Homeodomain-like"/>
    <property type="match status" value="1"/>
</dbReference>
<name>V6LAW5_9EUKA</name>
<dbReference type="EMBL" id="KI546169">
    <property type="protein sequence ID" value="EST41595.1"/>
    <property type="molecule type" value="Genomic_DNA"/>
</dbReference>
<evidence type="ECO:0000313" key="4">
    <source>
        <dbReference type="Proteomes" id="UP000018208"/>
    </source>
</evidence>
<organism evidence="2">
    <name type="scientific">Spironucleus salmonicida</name>
    <dbReference type="NCBI Taxonomy" id="348837"/>
    <lineage>
        <taxon>Eukaryota</taxon>
        <taxon>Metamonada</taxon>
        <taxon>Diplomonadida</taxon>
        <taxon>Hexamitidae</taxon>
        <taxon>Hexamitinae</taxon>
        <taxon>Spironucleus</taxon>
    </lineage>
</organism>
<gene>
    <name evidence="2" type="ORF">SS50377_18937</name>
    <name evidence="3" type="ORF">SS50377_28580</name>
</gene>
<dbReference type="Gene3D" id="1.10.10.60">
    <property type="entry name" value="Homeodomain-like"/>
    <property type="match status" value="1"/>
</dbReference>
<proteinExistence type="predicted"/>
<protein>
    <recommendedName>
        <fullName evidence="1">Myb-like domain-containing protein</fullName>
    </recommendedName>
</protein>
<dbReference type="AlphaFoldDB" id="V6LAW5"/>
<dbReference type="VEuPathDB" id="GiardiaDB:SS50377_28580"/>
<dbReference type="Proteomes" id="UP000018208">
    <property type="component" value="Unassembled WGS sequence"/>
</dbReference>
<feature type="domain" description="Myb-like" evidence="1">
    <location>
        <begin position="5"/>
        <end position="54"/>
    </location>
</feature>
<dbReference type="InterPro" id="IPR009057">
    <property type="entry name" value="Homeodomain-like_sf"/>
</dbReference>
<dbReference type="EMBL" id="AUWU02000009">
    <property type="protein sequence ID" value="KAH0569624.1"/>
    <property type="molecule type" value="Genomic_DNA"/>
</dbReference>
<keyword evidence="4" id="KW-1185">Reference proteome</keyword>
<sequence length="105" mass="12251">MPKTAKQCWLPNEIQLLKQGITQYKINFNAIQQNLLPEKTVQQIRNKIYQIDSGETDLNRSFSPISQPNSTPTAFPPMQVPERLFLLKQHQGYHPAWSRIFSQKQ</sequence>
<evidence type="ECO:0000259" key="1">
    <source>
        <dbReference type="SMART" id="SM00717"/>
    </source>
</evidence>
<reference evidence="3" key="2">
    <citation type="submission" date="2020-12" db="EMBL/GenBank/DDBJ databases">
        <title>New Spironucleus salmonicida genome in near-complete chromosomes.</title>
        <authorList>
            <person name="Xu F."/>
            <person name="Kurt Z."/>
            <person name="Jimenez-Gonzalez A."/>
            <person name="Astvaldsson A."/>
            <person name="Andersson J.O."/>
            <person name="Svard S.G."/>
        </authorList>
    </citation>
    <scope>NUCLEOTIDE SEQUENCE</scope>
    <source>
        <strain evidence="3">ATCC 50377</strain>
    </source>
</reference>
<dbReference type="CDD" id="cd00167">
    <property type="entry name" value="SANT"/>
    <property type="match status" value="1"/>
</dbReference>
<evidence type="ECO:0000313" key="2">
    <source>
        <dbReference type="EMBL" id="EST41595.1"/>
    </source>
</evidence>